<evidence type="ECO:0000259" key="5">
    <source>
        <dbReference type="PROSITE" id="PS50146"/>
    </source>
</evidence>
<dbReference type="GO" id="GO:0005524">
    <property type="term" value="F:ATP binding"/>
    <property type="evidence" value="ECO:0007669"/>
    <property type="project" value="UniProtKB-KW"/>
</dbReference>
<evidence type="ECO:0000313" key="6">
    <source>
        <dbReference type="EMBL" id="OGY78966.1"/>
    </source>
</evidence>
<dbReference type="InterPro" id="IPR005218">
    <property type="entry name" value="Diacylglycerol/lipid_kinase"/>
</dbReference>
<accession>A0A1G2AR30</accession>
<evidence type="ECO:0000313" key="7">
    <source>
        <dbReference type="Proteomes" id="UP000177165"/>
    </source>
</evidence>
<dbReference type="InterPro" id="IPR045540">
    <property type="entry name" value="YegS/DAGK_C"/>
</dbReference>
<evidence type="ECO:0000256" key="2">
    <source>
        <dbReference type="ARBA" id="ARBA00022741"/>
    </source>
</evidence>
<dbReference type="Gene3D" id="3.40.50.10330">
    <property type="entry name" value="Probable inorganic polyphosphate/atp-NAD kinase, domain 1"/>
    <property type="match status" value="1"/>
</dbReference>
<dbReference type="SUPFAM" id="SSF111331">
    <property type="entry name" value="NAD kinase/diacylglycerol kinase-like"/>
    <property type="match status" value="1"/>
</dbReference>
<dbReference type="PANTHER" id="PTHR12358">
    <property type="entry name" value="SPHINGOSINE KINASE"/>
    <property type="match status" value="1"/>
</dbReference>
<dbReference type="SMART" id="SM00046">
    <property type="entry name" value="DAGKc"/>
    <property type="match status" value="1"/>
</dbReference>
<dbReference type="GO" id="GO:0008654">
    <property type="term" value="P:phospholipid biosynthetic process"/>
    <property type="evidence" value="ECO:0007669"/>
    <property type="project" value="InterPro"/>
</dbReference>
<dbReference type="Proteomes" id="UP000177165">
    <property type="component" value="Unassembled WGS sequence"/>
</dbReference>
<dbReference type="NCBIfam" id="TIGR00147">
    <property type="entry name" value="YegS/Rv2252/BmrU family lipid kinase"/>
    <property type="match status" value="1"/>
</dbReference>
<keyword evidence="3" id="KW-0418">Kinase</keyword>
<organism evidence="6 7">
    <name type="scientific">Candidatus Kerfeldbacteria bacterium RIFCSPHIGHO2_02_FULL_42_14</name>
    <dbReference type="NCBI Taxonomy" id="1798540"/>
    <lineage>
        <taxon>Bacteria</taxon>
        <taxon>Candidatus Kerfeldiibacteriota</taxon>
    </lineage>
</organism>
<feature type="domain" description="DAGKc" evidence="5">
    <location>
        <begin position="1"/>
        <end position="129"/>
    </location>
</feature>
<keyword evidence="4" id="KW-0067">ATP-binding</keyword>
<sequence>MQSMSLIVNLYAGRGRMFPSMLPELQKRLTKRYREIRVFYSQQKGDVTLLARKIAKTTDVVVACGGDGTVNEVLNGIMDTRVVFGLLPFGTTNVFAHELGIGHDVQKACQALFQKQIRRIDVGCANGRFFILWCGVGLDAYVIQRVQPWLKRMFGPIAFDITILRKIFFLKAQKLRIVLDDRAPMSGCFVVVTNTKLYGGRLVAPDAQLDDGLFNVLIVRKGDMFSLFRNYLGVSRKSHPRFVNVENFPARHVRIEAVTHALAQVDGEIMGPAPVDISIRSKVLPVLVSE</sequence>
<comment type="caution">
    <text evidence="6">The sequence shown here is derived from an EMBL/GenBank/DDBJ whole genome shotgun (WGS) entry which is preliminary data.</text>
</comment>
<dbReference type="InterPro" id="IPR001206">
    <property type="entry name" value="Diacylglycerol_kinase_cat_dom"/>
</dbReference>
<dbReference type="InterPro" id="IPR016064">
    <property type="entry name" value="NAD/diacylglycerol_kinase_sf"/>
</dbReference>
<dbReference type="PROSITE" id="PS50146">
    <property type="entry name" value="DAGK"/>
    <property type="match status" value="1"/>
</dbReference>
<gene>
    <name evidence="6" type="ORF">A3B74_03690</name>
</gene>
<dbReference type="PANTHER" id="PTHR12358:SF54">
    <property type="entry name" value="SPHINGOSINE KINASE RELATED PROTEIN"/>
    <property type="match status" value="1"/>
</dbReference>
<dbReference type="AlphaFoldDB" id="A0A1G2AR30"/>
<evidence type="ECO:0000256" key="1">
    <source>
        <dbReference type="ARBA" id="ARBA00022679"/>
    </source>
</evidence>
<dbReference type="Gene3D" id="2.60.200.40">
    <property type="match status" value="1"/>
</dbReference>
<dbReference type="Pfam" id="PF19279">
    <property type="entry name" value="YegS_C"/>
    <property type="match status" value="1"/>
</dbReference>
<name>A0A1G2AR30_9BACT</name>
<proteinExistence type="predicted"/>
<dbReference type="Pfam" id="PF00781">
    <property type="entry name" value="DAGK_cat"/>
    <property type="match status" value="1"/>
</dbReference>
<evidence type="ECO:0000256" key="3">
    <source>
        <dbReference type="ARBA" id="ARBA00022777"/>
    </source>
</evidence>
<reference evidence="6 7" key="1">
    <citation type="journal article" date="2016" name="Nat. Commun.">
        <title>Thousands of microbial genomes shed light on interconnected biogeochemical processes in an aquifer system.</title>
        <authorList>
            <person name="Anantharaman K."/>
            <person name="Brown C.T."/>
            <person name="Hug L.A."/>
            <person name="Sharon I."/>
            <person name="Castelle C.J."/>
            <person name="Probst A.J."/>
            <person name="Thomas B.C."/>
            <person name="Singh A."/>
            <person name="Wilkins M.J."/>
            <person name="Karaoz U."/>
            <person name="Brodie E.L."/>
            <person name="Williams K.H."/>
            <person name="Hubbard S.S."/>
            <person name="Banfield J.F."/>
        </authorList>
    </citation>
    <scope>NUCLEOTIDE SEQUENCE [LARGE SCALE GENOMIC DNA]</scope>
</reference>
<dbReference type="InterPro" id="IPR017438">
    <property type="entry name" value="ATP-NAD_kinase_N"/>
</dbReference>
<keyword evidence="1" id="KW-0808">Transferase</keyword>
<dbReference type="InterPro" id="IPR050187">
    <property type="entry name" value="Lipid_Phosphate_FormReg"/>
</dbReference>
<protein>
    <recommendedName>
        <fullName evidence="5">DAGKc domain-containing protein</fullName>
    </recommendedName>
</protein>
<evidence type="ECO:0000256" key="4">
    <source>
        <dbReference type="ARBA" id="ARBA00022840"/>
    </source>
</evidence>
<dbReference type="GO" id="GO:0016301">
    <property type="term" value="F:kinase activity"/>
    <property type="evidence" value="ECO:0007669"/>
    <property type="project" value="UniProtKB-KW"/>
</dbReference>
<dbReference type="STRING" id="1798540.A3B74_03690"/>
<dbReference type="EMBL" id="MHKB01000011">
    <property type="protein sequence ID" value="OGY78966.1"/>
    <property type="molecule type" value="Genomic_DNA"/>
</dbReference>
<keyword evidence="2" id="KW-0547">Nucleotide-binding</keyword>